<protein>
    <recommendedName>
        <fullName evidence="3">DUF1993 domain-containing protein</fullName>
    </recommendedName>
</protein>
<accession>A0A084Q7X7</accession>
<evidence type="ECO:0000313" key="2">
    <source>
        <dbReference type="Proteomes" id="UP000028524"/>
    </source>
</evidence>
<proteinExistence type="predicted"/>
<dbReference type="Gene3D" id="1.20.120.450">
    <property type="entry name" value="dinb family like domain"/>
    <property type="match status" value="1"/>
</dbReference>
<evidence type="ECO:0000313" key="1">
    <source>
        <dbReference type="EMBL" id="KFA60062.1"/>
    </source>
</evidence>
<dbReference type="Proteomes" id="UP000028524">
    <property type="component" value="Unassembled WGS sequence"/>
</dbReference>
<dbReference type="PANTHER" id="PTHR36922">
    <property type="entry name" value="BLL2446 PROTEIN"/>
    <property type="match status" value="1"/>
</dbReference>
<dbReference type="OrthoDB" id="3724345at2759"/>
<dbReference type="PANTHER" id="PTHR36922:SF1">
    <property type="entry name" value="DUF1993 DOMAIN-CONTAINING PROTEIN"/>
    <property type="match status" value="1"/>
</dbReference>
<reference evidence="1 2" key="1">
    <citation type="journal article" date="2014" name="BMC Genomics">
        <title>Comparative genome sequencing reveals chemotype-specific gene clusters in the toxigenic black mold Stachybotrys.</title>
        <authorList>
            <person name="Semeiks J."/>
            <person name="Borek D."/>
            <person name="Otwinowski Z."/>
            <person name="Grishin N.V."/>
        </authorList>
    </citation>
    <scope>NUCLEOTIDE SEQUENCE [LARGE SCALE GENOMIC DNA]</scope>
    <source>
        <strain evidence="1 2">IBT 40285</strain>
    </source>
</reference>
<dbReference type="InterPro" id="IPR018531">
    <property type="entry name" value="DUF1993"/>
</dbReference>
<name>A0A084Q7X7_STAC4</name>
<gene>
    <name evidence="1" type="ORF">S40285_09131</name>
</gene>
<dbReference type="HOGENOM" id="CLU_090929_1_0_1"/>
<dbReference type="AlphaFoldDB" id="A0A084Q7X7"/>
<dbReference type="InterPro" id="IPR034660">
    <property type="entry name" value="DinB/YfiT-like"/>
</dbReference>
<evidence type="ECO:0008006" key="3">
    <source>
        <dbReference type="Google" id="ProtNLM"/>
    </source>
</evidence>
<sequence>MTSIYQQLVPAWLKYLNNMIHLMDLGIKYCEENNIAQEDILTAQLAPDMRGFAYQVQSCSNNVKFALSRIGGIEVPYFPDDEKTFEELKTRLRVTIELLEGADAKSMEGVEGKEVLLKTERMGTFKFDTAQRYVSEYSVPWFHFHMTTAYNILRWKGVPVGAMDYMKDVFVKVD</sequence>
<keyword evidence="2" id="KW-1185">Reference proteome</keyword>
<dbReference type="InParanoid" id="A0A084Q7X7"/>
<dbReference type="EMBL" id="KL661937">
    <property type="protein sequence ID" value="KFA60062.1"/>
    <property type="molecule type" value="Genomic_DNA"/>
</dbReference>
<dbReference type="OMA" id="AYQVQSC"/>
<dbReference type="STRING" id="1283841.A0A084Q7X7"/>
<dbReference type="Pfam" id="PF09351">
    <property type="entry name" value="DUF1993"/>
    <property type="match status" value="1"/>
</dbReference>
<dbReference type="SUPFAM" id="SSF109854">
    <property type="entry name" value="DinB/YfiT-like putative metalloenzymes"/>
    <property type="match status" value="1"/>
</dbReference>
<organism evidence="1 2">
    <name type="scientific">Stachybotrys chlorohalonatus (strain IBT 40285)</name>
    <dbReference type="NCBI Taxonomy" id="1283841"/>
    <lineage>
        <taxon>Eukaryota</taxon>
        <taxon>Fungi</taxon>
        <taxon>Dikarya</taxon>
        <taxon>Ascomycota</taxon>
        <taxon>Pezizomycotina</taxon>
        <taxon>Sordariomycetes</taxon>
        <taxon>Hypocreomycetidae</taxon>
        <taxon>Hypocreales</taxon>
        <taxon>Stachybotryaceae</taxon>
        <taxon>Stachybotrys</taxon>
    </lineage>
</organism>